<dbReference type="GO" id="GO:0030600">
    <property type="term" value="F:feruloyl esterase activity"/>
    <property type="evidence" value="ECO:0007669"/>
    <property type="project" value="UniProtKB-EC"/>
</dbReference>
<dbReference type="Proteomes" id="UP000054166">
    <property type="component" value="Unassembled WGS sequence"/>
</dbReference>
<comment type="catalytic activity">
    <reaction evidence="9">
        <text>feruloyl-polysaccharide + H2O = ferulate + polysaccharide.</text>
        <dbReference type="EC" id="3.1.1.73"/>
    </reaction>
</comment>
<evidence type="ECO:0000256" key="2">
    <source>
        <dbReference type="ARBA" id="ARBA00013091"/>
    </source>
</evidence>
<gene>
    <name evidence="10" type="ORF">PILCRDRAFT_825141</name>
</gene>
<keyword evidence="8" id="KW-0624">Polysaccharide degradation</keyword>
<comment type="subcellular location">
    <subcellularLocation>
        <location evidence="1">Secreted</location>
    </subcellularLocation>
</comment>
<keyword evidence="5" id="KW-0732">Signal</keyword>
<dbReference type="GO" id="GO:0005576">
    <property type="term" value="C:extracellular region"/>
    <property type="evidence" value="ECO:0007669"/>
    <property type="project" value="UniProtKB-SubCell"/>
</dbReference>
<sequence>MIFDVFATILLVVEYFARPPLRYRLPTLDIASSNASSGCGVESSWQFDSTNHANITMGDRSFLVHIPPSYIAATPHALVLSYHGFGEDDLNQEKISGLSQQGLKINGKGIIAVYPNAQFGPGRSGNESVRAWQGAPYSPPGVDDIAFTQTVVQQMQSNLCVDSSRIYASGKSNGGGFTNLLACTQSTANIFAAFSPVSAALYSGANPTNCAPGRTVPIINFHGLADTTVPFYGQSADDRGDTAYATPSITQYREAWAIRNGCGPPSCSDSPPLGINAIISNPDANTTLLQSICSASDNDAIVNGFTVKCLGHSWPSTLGLDGGITDFNATTTYIVPFFESHTLT</sequence>
<keyword evidence="11" id="KW-1185">Reference proteome</keyword>
<accession>A0A0C3BK40</accession>
<dbReference type="InterPro" id="IPR043595">
    <property type="entry name" value="FaeB/C/D"/>
</dbReference>
<reference evidence="11" key="2">
    <citation type="submission" date="2015-01" db="EMBL/GenBank/DDBJ databases">
        <title>Evolutionary Origins and Diversification of the Mycorrhizal Mutualists.</title>
        <authorList>
            <consortium name="DOE Joint Genome Institute"/>
            <consortium name="Mycorrhizal Genomics Consortium"/>
            <person name="Kohler A."/>
            <person name="Kuo A."/>
            <person name="Nagy L.G."/>
            <person name="Floudas D."/>
            <person name="Copeland A."/>
            <person name="Barry K.W."/>
            <person name="Cichocki N."/>
            <person name="Veneault-Fourrey C."/>
            <person name="LaButti K."/>
            <person name="Lindquist E.A."/>
            <person name="Lipzen A."/>
            <person name="Lundell T."/>
            <person name="Morin E."/>
            <person name="Murat C."/>
            <person name="Riley R."/>
            <person name="Ohm R."/>
            <person name="Sun H."/>
            <person name="Tunlid A."/>
            <person name="Henrissat B."/>
            <person name="Grigoriev I.V."/>
            <person name="Hibbett D.S."/>
            <person name="Martin F."/>
        </authorList>
    </citation>
    <scope>NUCLEOTIDE SEQUENCE [LARGE SCALE GENOMIC DNA]</scope>
    <source>
        <strain evidence="11">F 1598</strain>
    </source>
</reference>
<dbReference type="STRING" id="765440.A0A0C3BK40"/>
<evidence type="ECO:0000256" key="7">
    <source>
        <dbReference type="ARBA" id="ARBA00023277"/>
    </source>
</evidence>
<dbReference type="InParanoid" id="A0A0C3BK40"/>
<dbReference type="GO" id="GO:0045493">
    <property type="term" value="P:xylan catabolic process"/>
    <property type="evidence" value="ECO:0007669"/>
    <property type="project" value="UniProtKB-KW"/>
</dbReference>
<protein>
    <recommendedName>
        <fullName evidence="2">feruloyl esterase</fullName>
        <ecNumber evidence="2">3.1.1.73</ecNumber>
    </recommendedName>
</protein>
<dbReference type="PANTHER" id="PTHR38050">
    <property type="match status" value="1"/>
</dbReference>
<keyword evidence="6" id="KW-0378">Hydrolase</keyword>
<evidence type="ECO:0000256" key="6">
    <source>
        <dbReference type="ARBA" id="ARBA00022801"/>
    </source>
</evidence>
<evidence type="ECO:0000256" key="1">
    <source>
        <dbReference type="ARBA" id="ARBA00004613"/>
    </source>
</evidence>
<dbReference type="EMBL" id="KN833022">
    <property type="protein sequence ID" value="KIM77702.1"/>
    <property type="molecule type" value="Genomic_DNA"/>
</dbReference>
<dbReference type="OrthoDB" id="424610at2759"/>
<reference evidence="10 11" key="1">
    <citation type="submission" date="2014-04" db="EMBL/GenBank/DDBJ databases">
        <authorList>
            <consortium name="DOE Joint Genome Institute"/>
            <person name="Kuo A."/>
            <person name="Tarkka M."/>
            <person name="Buscot F."/>
            <person name="Kohler A."/>
            <person name="Nagy L.G."/>
            <person name="Floudas D."/>
            <person name="Copeland A."/>
            <person name="Barry K.W."/>
            <person name="Cichocki N."/>
            <person name="Veneault-Fourrey C."/>
            <person name="LaButti K."/>
            <person name="Lindquist E.A."/>
            <person name="Lipzen A."/>
            <person name="Lundell T."/>
            <person name="Morin E."/>
            <person name="Murat C."/>
            <person name="Sun H."/>
            <person name="Tunlid A."/>
            <person name="Henrissat B."/>
            <person name="Grigoriev I.V."/>
            <person name="Hibbett D.S."/>
            <person name="Martin F."/>
            <person name="Nordberg H.P."/>
            <person name="Cantor M.N."/>
            <person name="Hua S.X."/>
        </authorList>
    </citation>
    <scope>NUCLEOTIDE SEQUENCE [LARGE SCALE GENOMIC DNA]</scope>
    <source>
        <strain evidence="10 11">F 1598</strain>
    </source>
</reference>
<evidence type="ECO:0000313" key="10">
    <source>
        <dbReference type="EMBL" id="KIM77702.1"/>
    </source>
</evidence>
<evidence type="ECO:0000256" key="8">
    <source>
        <dbReference type="ARBA" id="ARBA00023326"/>
    </source>
</evidence>
<evidence type="ECO:0000256" key="4">
    <source>
        <dbReference type="ARBA" id="ARBA00022651"/>
    </source>
</evidence>
<keyword evidence="7" id="KW-0119">Carbohydrate metabolism</keyword>
<dbReference type="AlphaFoldDB" id="A0A0C3BK40"/>
<evidence type="ECO:0000256" key="9">
    <source>
        <dbReference type="ARBA" id="ARBA00034075"/>
    </source>
</evidence>
<dbReference type="HOGENOM" id="CLU_027551_4_1_1"/>
<dbReference type="Gene3D" id="3.40.50.1820">
    <property type="entry name" value="alpha/beta hydrolase"/>
    <property type="match status" value="1"/>
</dbReference>
<evidence type="ECO:0000256" key="5">
    <source>
        <dbReference type="ARBA" id="ARBA00022729"/>
    </source>
</evidence>
<evidence type="ECO:0000313" key="11">
    <source>
        <dbReference type="Proteomes" id="UP000054166"/>
    </source>
</evidence>
<evidence type="ECO:0000256" key="3">
    <source>
        <dbReference type="ARBA" id="ARBA00022525"/>
    </source>
</evidence>
<dbReference type="EC" id="3.1.1.73" evidence="2"/>
<name>A0A0C3BK40_PILCF</name>
<dbReference type="SUPFAM" id="SSF53474">
    <property type="entry name" value="alpha/beta-Hydrolases"/>
    <property type="match status" value="1"/>
</dbReference>
<organism evidence="10 11">
    <name type="scientific">Piloderma croceum (strain F 1598)</name>
    <dbReference type="NCBI Taxonomy" id="765440"/>
    <lineage>
        <taxon>Eukaryota</taxon>
        <taxon>Fungi</taxon>
        <taxon>Dikarya</taxon>
        <taxon>Basidiomycota</taxon>
        <taxon>Agaricomycotina</taxon>
        <taxon>Agaricomycetes</taxon>
        <taxon>Agaricomycetidae</taxon>
        <taxon>Atheliales</taxon>
        <taxon>Atheliaceae</taxon>
        <taxon>Piloderma</taxon>
    </lineage>
</organism>
<keyword evidence="3" id="KW-0964">Secreted</keyword>
<proteinExistence type="predicted"/>
<keyword evidence="4" id="KW-0858">Xylan degradation</keyword>
<dbReference type="PANTHER" id="PTHR38050:SF2">
    <property type="entry name" value="FERULOYL ESTERASE C-RELATED"/>
    <property type="match status" value="1"/>
</dbReference>
<dbReference type="InterPro" id="IPR029058">
    <property type="entry name" value="AB_hydrolase_fold"/>
</dbReference>